<dbReference type="EMBL" id="BAAADO010000001">
    <property type="protein sequence ID" value="GAA0480501.1"/>
    <property type="molecule type" value="Genomic_DNA"/>
</dbReference>
<dbReference type="Pfam" id="PF04964">
    <property type="entry name" value="Flp_Fap"/>
    <property type="match status" value="1"/>
</dbReference>
<keyword evidence="1" id="KW-1133">Transmembrane helix</keyword>
<keyword evidence="1" id="KW-0812">Transmembrane</keyword>
<dbReference type="InterPro" id="IPR007047">
    <property type="entry name" value="Flp_Fap"/>
</dbReference>
<evidence type="ECO:0000313" key="3">
    <source>
        <dbReference type="Proteomes" id="UP001500880"/>
    </source>
</evidence>
<sequence length="71" mass="7655">MNKLMQRLVKEEKGQGMTEYGLILGLIALVVVVALVTLGDELKAKFDSIVTSITNPDTITETTPDTTSSTN</sequence>
<evidence type="ECO:0000313" key="2">
    <source>
        <dbReference type="EMBL" id="GAA0480501.1"/>
    </source>
</evidence>
<protein>
    <recommendedName>
        <fullName evidence="4">Pilus assembly protein Flp/PilA</fullName>
    </recommendedName>
</protein>
<evidence type="ECO:0008006" key="4">
    <source>
        <dbReference type="Google" id="ProtNLM"/>
    </source>
</evidence>
<accession>A0ABP3KI39</accession>
<keyword evidence="3" id="KW-1185">Reference proteome</keyword>
<comment type="caution">
    <text evidence="2">The sequence shown here is derived from an EMBL/GenBank/DDBJ whole genome shotgun (WGS) entry which is preliminary data.</text>
</comment>
<gene>
    <name evidence="2" type="ORF">GCM10008986_01300</name>
</gene>
<organism evidence="2 3">
    <name type="scientific">Salinibacillus aidingensis</name>
    <dbReference type="NCBI Taxonomy" id="237684"/>
    <lineage>
        <taxon>Bacteria</taxon>
        <taxon>Bacillati</taxon>
        <taxon>Bacillota</taxon>
        <taxon>Bacilli</taxon>
        <taxon>Bacillales</taxon>
        <taxon>Bacillaceae</taxon>
        <taxon>Salinibacillus</taxon>
    </lineage>
</organism>
<proteinExistence type="predicted"/>
<evidence type="ECO:0000256" key="1">
    <source>
        <dbReference type="SAM" id="Phobius"/>
    </source>
</evidence>
<keyword evidence="1" id="KW-0472">Membrane</keyword>
<feature type="transmembrane region" description="Helical" evidence="1">
    <location>
        <begin position="20"/>
        <end position="38"/>
    </location>
</feature>
<name>A0ABP3KI39_9BACI</name>
<dbReference type="Proteomes" id="UP001500880">
    <property type="component" value="Unassembled WGS sequence"/>
</dbReference>
<reference evidence="3" key="1">
    <citation type="journal article" date="2019" name="Int. J. Syst. Evol. Microbiol.">
        <title>The Global Catalogue of Microorganisms (GCM) 10K type strain sequencing project: providing services to taxonomists for standard genome sequencing and annotation.</title>
        <authorList>
            <consortium name="The Broad Institute Genomics Platform"/>
            <consortium name="The Broad Institute Genome Sequencing Center for Infectious Disease"/>
            <person name="Wu L."/>
            <person name="Ma J."/>
        </authorList>
    </citation>
    <scope>NUCLEOTIDE SEQUENCE [LARGE SCALE GENOMIC DNA]</scope>
    <source>
        <strain evidence="3">JCM 12389</strain>
    </source>
</reference>
<dbReference type="RefSeq" id="WP_343836401.1">
    <property type="nucleotide sequence ID" value="NZ_BAAADO010000001.1"/>
</dbReference>